<accession>A0ACC2ZQS2</accession>
<dbReference type="Proteomes" id="UP001172386">
    <property type="component" value="Unassembled WGS sequence"/>
</dbReference>
<organism evidence="1 2">
    <name type="scientific">Neophaeococcomyces mojaviensis</name>
    <dbReference type="NCBI Taxonomy" id="3383035"/>
    <lineage>
        <taxon>Eukaryota</taxon>
        <taxon>Fungi</taxon>
        <taxon>Dikarya</taxon>
        <taxon>Ascomycota</taxon>
        <taxon>Pezizomycotina</taxon>
        <taxon>Eurotiomycetes</taxon>
        <taxon>Chaetothyriomycetidae</taxon>
        <taxon>Chaetothyriales</taxon>
        <taxon>Chaetothyriales incertae sedis</taxon>
        <taxon>Neophaeococcomyces</taxon>
    </lineage>
</organism>
<gene>
    <name evidence="1" type="ORF">H2198_010771</name>
</gene>
<evidence type="ECO:0000313" key="1">
    <source>
        <dbReference type="EMBL" id="KAJ9649906.1"/>
    </source>
</evidence>
<protein>
    <submittedName>
        <fullName evidence="1">Uncharacterized protein</fullName>
    </submittedName>
</protein>
<dbReference type="EMBL" id="JAPDRQ010000417">
    <property type="protein sequence ID" value="KAJ9649906.1"/>
    <property type="molecule type" value="Genomic_DNA"/>
</dbReference>
<name>A0ACC2ZQS2_9EURO</name>
<sequence>MGKLYAISDLHISYKFNHDAIHLLKPHPDDTLILAGDIGEKLEHLHTAFALTTKLFKQVFWVPGNHELYTLPHSREVAKDDNVMSPTTPAEVKVAEPDHLRGELKYLECVKVANEHGVVTPEDEYLTWRSGDGSDGEEVVKALIVPMFLLYDYSFRPDDVSRENALDWAMETHVQATDEALLHPDPHLTRDAWCHALLQKTEERLQSALAKKEPDTKVVLINHWPLREDLICIPSIPRFSLWCGTKKTDDWHTRFQADVVVSGHLHVRRTDWRDGVRFEEVSLGYPRQWEGAREQGKGVEELLREIFPGPYEQVEKGEALKLGDRRTIWRRNG</sequence>
<reference evidence="1" key="1">
    <citation type="submission" date="2022-10" db="EMBL/GenBank/DDBJ databases">
        <title>Culturing micro-colonial fungi from biological soil crusts in the Mojave desert and describing Neophaeococcomyces mojavensis, and introducing the new genera and species Taxawa tesnikishii.</title>
        <authorList>
            <person name="Kurbessoian T."/>
            <person name="Stajich J.E."/>
        </authorList>
    </citation>
    <scope>NUCLEOTIDE SEQUENCE</scope>
    <source>
        <strain evidence="1">JES_112</strain>
    </source>
</reference>
<evidence type="ECO:0000313" key="2">
    <source>
        <dbReference type="Proteomes" id="UP001172386"/>
    </source>
</evidence>
<proteinExistence type="predicted"/>
<keyword evidence="2" id="KW-1185">Reference proteome</keyword>
<comment type="caution">
    <text evidence="1">The sequence shown here is derived from an EMBL/GenBank/DDBJ whole genome shotgun (WGS) entry which is preliminary data.</text>
</comment>